<feature type="transmembrane region" description="Helical" evidence="1">
    <location>
        <begin position="62"/>
        <end position="83"/>
    </location>
</feature>
<keyword evidence="3" id="KW-1185">Reference proteome</keyword>
<gene>
    <name evidence="2" type="ORF">G3T37_08925</name>
</gene>
<dbReference type="RefSeq" id="WP_163473228.1">
    <property type="nucleotide sequence ID" value="NZ_JAAGWZ010000002.1"/>
</dbReference>
<reference evidence="2 3" key="1">
    <citation type="journal article" date="2014" name="Int. J. Syst. Evol. Microbiol.">
        <title>Description of Galbitalea soli gen. nov., sp. nov., and Frondihabitans sucicola sp. nov.</title>
        <authorList>
            <person name="Kim S.J."/>
            <person name="Lim J.M."/>
            <person name="Ahn J.H."/>
            <person name="Weon H.Y."/>
            <person name="Hamada M."/>
            <person name="Suzuki K."/>
            <person name="Ahn T.Y."/>
            <person name="Kwon S.W."/>
        </authorList>
    </citation>
    <scope>NUCLEOTIDE SEQUENCE [LARGE SCALE GENOMIC DNA]</scope>
    <source>
        <strain evidence="2 3">NBRC 108727</strain>
    </source>
</reference>
<evidence type="ECO:0000313" key="2">
    <source>
        <dbReference type="EMBL" id="NEM91479.1"/>
    </source>
</evidence>
<dbReference type="Proteomes" id="UP000479756">
    <property type="component" value="Unassembled WGS sequence"/>
</dbReference>
<dbReference type="EMBL" id="JAAGWZ010000002">
    <property type="protein sequence ID" value="NEM91479.1"/>
    <property type="molecule type" value="Genomic_DNA"/>
</dbReference>
<sequence length="92" mass="9538">MTSPIDPVRSVQPPRDGSLLLAFGILILATILAGGAVPGGGLLLAGMIAVSPLRRHRWTIGTLFAIGATMLALYLVVVISSHLSVPVVHEFG</sequence>
<accession>A0A7C9TR59</accession>
<comment type="caution">
    <text evidence="2">The sequence shown here is derived from an EMBL/GenBank/DDBJ whole genome shotgun (WGS) entry which is preliminary data.</text>
</comment>
<keyword evidence="1" id="KW-0472">Membrane</keyword>
<name>A0A7C9TR59_9MICO</name>
<evidence type="ECO:0000256" key="1">
    <source>
        <dbReference type="SAM" id="Phobius"/>
    </source>
</evidence>
<dbReference type="AlphaFoldDB" id="A0A7C9TR59"/>
<organism evidence="2 3">
    <name type="scientific">Galbitalea soli</name>
    <dbReference type="NCBI Taxonomy" id="1268042"/>
    <lineage>
        <taxon>Bacteria</taxon>
        <taxon>Bacillati</taxon>
        <taxon>Actinomycetota</taxon>
        <taxon>Actinomycetes</taxon>
        <taxon>Micrococcales</taxon>
        <taxon>Microbacteriaceae</taxon>
        <taxon>Galbitalea</taxon>
    </lineage>
</organism>
<protein>
    <submittedName>
        <fullName evidence="2">Uncharacterized protein</fullName>
    </submittedName>
</protein>
<feature type="transmembrane region" description="Helical" evidence="1">
    <location>
        <begin position="20"/>
        <end position="50"/>
    </location>
</feature>
<evidence type="ECO:0000313" key="3">
    <source>
        <dbReference type="Proteomes" id="UP000479756"/>
    </source>
</evidence>
<proteinExistence type="predicted"/>
<keyword evidence="1" id="KW-1133">Transmembrane helix</keyword>
<keyword evidence="1" id="KW-0812">Transmembrane</keyword>